<feature type="compositionally biased region" description="Low complexity" evidence="1">
    <location>
        <begin position="43"/>
        <end position="53"/>
    </location>
</feature>
<dbReference type="Proteomes" id="UP000299102">
    <property type="component" value="Unassembled WGS sequence"/>
</dbReference>
<proteinExistence type="predicted"/>
<protein>
    <submittedName>
        <fullName evidence="2">Uncharacterized protein</fullName>
    </submittedName>
</protein>
<feature type="compositionally biased region" description="Basic and acidic residues" evidence="1">
    <location>
        <begin position="103"/>
        <end position="115"/>
    </location>
</feature>
<name>A0A4C1SND5_EUMVA</name>
<dbReference type="EMBL" id="BGZK01000010">
    <property type="protein sequence ID" value="GBP03426.1"/>
    <property type="molecule type" value="Genomic_DNA"/>
</dbReference>
<evidence type="ECO:0000313" key="3">
    <source>
        <dbReference type="Proteomes" id="UP000299102"/>
    </source>
</evidence>
<reference evidence="2 3" key="1">
    <citation type="journal article" date="2019" name="Commun. Biol.">
        <title>The bagworm genome reveals a unique fibroin gene that provides high tensile strength.</title>
        <authorList>
            <person name="Kono N."/>
            <person name="Nakamura H."/>
            <person name="Ohtoshi R."/>
            <person name="Tomita M."/>
            <person name="Numata K."/>
            <person name="Arakawa K."/>
        </authorList>
    </citation>
    <scope>NUCLEOTIDE SEQUENCE [LARGE SCALE GENOMIC DNA]</scope>
</reference>
<sequence length="383" mass="41584">MIGFRTATSAAGPAGRRVERISDLTFDLCGTSWLGGDRKIDRGPAAGPHPGARGRARPLEAGRARICTQRPGPRPTARRRSGRRRSRSSRRSEAAGAGARSCPRADTDDPPDVRRRTDIELLGGRCSTFHEEVNDEKYAGAPHSQIFTLEFSIRHAAAAPSLSLAKVRFGNTHLVAYHFASVVIIKLSEITITYKEIAEDAPATSRARSPGAGRGGRAGGRARAGARPGHTEASIDKYSMRSRGRCRRPPAAVSRDSPALRAPAAAARPTPVKGRAERGSRRRPRAPPRNDCNKIVNKRCPAPASSPAAATPDPDFRPSPMTTLSLGIIREKRHASRRAHARWRRAIRRSAGSRTRSVPLMESEGGRRKLVTKRRISIEFGLV</sequence>
<evidence type="ECO:0000256" key="1">
    <source>
        <dbReference type="SAM" id="MobiDB-lite"/>
    </source>
</evidence>
<accession>A0A4C1SND5</accession>
<feature type="region of interest" description="Disordered" evidence="1">
    <location>
        <begin position="37"/>
        <end position="115"/>
    </location>
</feature>
<feature type="compositionally biased region" description="Basic and acidic residues" evidence="1">
    <location>
        <begin position="229"/>
        <end position="239"/>
    </location>
</feature>
<feature type="compositionally biased region" description="Low complexity" evidence="1">
    <location>
        <begin position="301"/>
        <end position="313"/>
    </location>
</feature>
<feature type="region of interest" description="Disordered" evidence="1">
    <location>
        <begin position="201"/>
        <end position="319"/>
    </location>
</feature>
<feature type="compositionally biased region" description="Low complexity" evidence="1">
    <location>
        <begin position="259"/>
        <end position="271"/>
    </location>
</feature>
<evidence type="ECO:0000313" key="2">
    <source>
        <dbReference type="EMBL" id="GBP03426.1"/>
    </source>
</evidence>
<gene>
    <name evidence="2" type="ORF">EVAR_101792_1</name>
</gene>
<feature type="compositionally biased region" description="Basic residues" evidence="1">
    <location>
        <begin position="76"/>
        <end position="89"/>
    </location>
</feature>
<organism evidence="2 3">
    <name type="scientific">Eumeta variegata</name>
    <name type="common">Bagworm moth</name>
    <name type="synonym">Eumeta japonica</name>
    <dbReference type="NCBI Taxonomy" id="151549"/>
    <lineage>
        <taxon>Eukaryota</taxon>
        <taxon>Metazoa</taxon>
        <taxon>Ecdysozoa</taxon>
        <taxon>Arthropoda</taxon>
        <taxon>Hexapoda</taxon>
        <taxon>Insecta</taxon>
        <taxon>Pterygota</taxon>
        <taxon>Neoptera</taxon>
        <taxon>Endopterygota</taxon>
        <taxon>Lepidoptera</taxon>
        <taxon>Glossata</taxon>
        <taxon>Ditrysia</taxon>
        <taxon>Tineoidea</taxon>
        <taxon>Psychidae</taxon>
        <taxon>Oiketicinae</taxon>
        <taxon>Eumeta</taxon>
    </lineage>
</organism>
<dbReference type="AlphaFoldDB" id="A0A4C1SND5"/>
<keyword evidence="3" id="KW-1185">Reference proteome</keyword>
<comment type="caution">
    <text evidence="2">The sequence shown here is derived from an EMBL/GenBank/DDBJ whole genome shotgun (WGS) entry which is preliminary data.</text>
</comment>